<dbReference type="PANTHER" id="PTHR31384">
    <property type="entry name" value="AUXIN RESPONSE FACTOR 4-RELATED"/>
    <property type="match status" value="1"/>
</dbReference>
<evidence type="ECO:0000259" key="6">
    <source>
        <dbReference type="PROSITE" id="PS50863"/>
    </source>
</evidence>
<evidence type="ECO:0000256" key="3">
    <source>
        <dbReference type="ARBA" id="ARBA00023125"/>
    </source>
</evidence>
<evidence type="ECO:0000256" key="2">
    <source>
        <dbReference type="ARBA" id="ARBA00023015"/>
    </source>
</evidence>
<keyword evidence="5" id="KW-0539">Nucleus</keyword>
<sequence length="114" mass="13148">MPAHMVVFLLFKKDAIECLPLLDMSQQAPSQWIVAKDLHDHVWKFKHTFRGTPQRHLFTSGWKQFVRKKSLAVGDSVVFLRGEWGITNRIRKSSPQQSNISSSVISKKRVCIMV</sequence>
<dbReference type="AlphaFoldDB" id="A0A3P5Y060"/>
<dbReference type="SUPFAM" id="SSF101936">
    <property type="entry name" value="DNA-binding pseudobarrel domain"/>
    <property type="match status" value="1"/>
</dbReference>
<dbReference type="CDD" id="cd10017">
    <property type="entry name" value="B3_DNA"/>
    <property type="match status" value="1"/>
</dbReference>
<reference evidence="7" key="1">
    <citation type="submission" date="2018-11" db="EMBL/GenBank/DDBJ databases">
        <authorList>
            <consortium name="Genoscope - CEA"/>
            <person name="William W."/>
        </authorList>
    </citation>
    <scope>NUCLEOTIDE SEQUENCE</scope>
</reference>
<dbReference type="SMART" id="SM01019">
    <property type="entry name" value="B3"/>
    <property type="match status" value="1"/>
</dbReference>
<comment type="subcellular location">
    <subcellularLocation>
        <location evidence="1">Nucleus</location>
    </subcellularLocation>
</comment>
<dbReference type="GO" id="GO:0009725">
    <property type="term" value="P:response to hormone"/>
    <property type="evidence" value="ECO:0007669"/>
    <property type="project" value="InterPro"/>
</dbReference>
<keyword evidence="2" id="KW-0805">Transcription regulation</keyword>
<evidence type="ECO:0000313" key="7">
    <source>
        <dbReference type="EMBL" id="VDC60499.1"/>
    </source>
</evidence>
<dbReference type="PROSITE" id="PS50863">
    <property type="entry name" value="B3"/>
    <property type="match status" value="1"/>
</dbReference>
<dbReference type="Pfam" id="PF02362">
    <property type="entry name" value="B3"/>
    <property type="match status" value="1"/>
</dbReference>
<dbReference type="EMBL" id="LR031568">
    <property type="protein sequence ID" value="VDC60499.1"/>
    <property type="molecule type" value="Genomic_DNA"/>
</dbReference>
<dbReference type="InterPro" id="IPR044835">
    <property type="entry name" value="ARF_plant"/>
</dbReference>
<keyword evidence="4" id="KW-0804">Transcription</keyword>
<evidence type="ECO:0000256" key="4">
    <source>
        <dbReference type="ARBA" id="ARBA00023163"/>
    </source>
</evidence>
<dbReference type="InterPro" id="IPR015300">
    <property type="entry name" value="DNA-bd_pseudobarrel_sf"/>
</dbReference>
<dbReference type="InterPro" id="IPR003340">
    <property type="entry name" value="B3_DNA-bd"/>
</dbReference>
<proteinExistence type="predicted"/>
<dbReference type="GO" id="GO:0005634">
    <property type="term" value="C:nucleus"/>
    <property type="evidence" value="ECO:0007669"/>
    <property type="project" value="UniProtKB-SubCell"/>
</dbReference>
<name>A0A3P5Y060_BRACM</name>
<dbReference type="GO" id="GO:0003677">
    <property type="term" value="F:DNA binding"/>
    <property type="evidence" value="ECO:0007669"/>
    <property type="project" value="UniProtKB-KW"/>
</dbReference>
<evidence type="ECO:0000256" key="5">
    <source>
        <dbReference type="ARBA" id="ARBA00023242"/>
    </source>
</evidence>
<dbReference type="GO" id="GO:0006355">
    <property type="term" value="P:regulation of DNA-templated transcription"/>
    <property type="evidence" value="ECO:0007669"/>
    <property type="project" value="InterPro"/>
</dbReference>
<dbReference type="Gene3D" id="2.40.330.10">
    <property type="entry name" value="DNA-binding pseudobarrel domain"/>
    <property type="match status" value="1"/>
</dbReference>
<gene>
    <name evidence="7" type="ORF">BRAA09T38110Z</name>
</gene>
<evidence type="ECO:0000256" key="1">
    <source>
        <dbReference type="ARBA" id="ARBA00004123"/>
    </source>
</evidence>
<accession>A0A3P5Y060</accession>
<protein>
    <recommendedName>
        <fullName evidence="6">TF-B3 domain-containing protein</fullName>
    </recommendedName>
</protein>
<organism evidence="7">
    <name type="scientific">Brassica campestris</name>
    <name type="common">Field mustard</name>
    <dbReference type="NCBI Taxonomy" id="3711"/>
    <lineage>
        <taxon>Eukaryota</taxon>
        <taxon>Viridiplantae</taxon>
        <taxon>Streptophyta</taxon>
        <taxon>Embryophyta</taxon>
        <taxon>Tracheophyta</taxon>
        <taxon>Spermatophyta</taxon>
        <taxon>Magnoliopsida</taxon>
        <taxon>eudicotyledons</taxon>
        <taxon>Gunneridae</taxon>
        <taxon>Pentapetalae</taxon>
        <taxon>rosids</taxon>
        <taxon>malvids</taxon>
        <taxon>Brassicales</taxon>
        <taxon>Brassicaceae</taxon>
        <taxon>Brassiceae</taxon>
        <taxon>Brassica</taxon>
    </lineage>
</organism>
<keyword evidence="3" id="KW-0238">DNA-binding</keyword>
<dbReference type="PANTHER" id="PTHR31384:SF127">
    <property type="entry name" value="AUXIN RESPONSE FACTOR"/>
    <property type="match status" value="1"/>
</dbReference>
<feature type="domain" description="TF-B3" evidence="6">
    <location>
        <begin position="1"/>
        <end position="94"/>
    </location>
</feature>